<comment type="catalytic activity">
    <reaction evidence="13">
        <text>ATP + H2O = ADP + phosphate + H(+)</text>
        <dbReference type="Rhea" id="RHEA:13065"/>
        <dbReference type="ChEBI" id="CHEBI:15377"/>
        <dbReference type="ChEBI" id="CHEBI:15378"/>
        <dbReference type="ChEBI" id="CHEBI:30616"/>
        <dbReference type="ChEBI" id="CHEBI:43474"/>
        <dbReference type="ChEBI" id="CHEBI:456216"/>
    </reaction>
    <physiologicalReaction direction="left-to-right" evidence="13">
        <dbReference type="Rhea" id="RHEA:13066"/>
    </physiologicalReaction>
</comment>
<feature type="compositionally biased region" description="Acidic residues" evidence="15">
    <location>
        <begin position="750"/>
        <end position="783"/>
    </location>
</feature>
<dbReference type="NCBIfam" id="NF003555">
    <property type="entry name" value="PRK05218.1"/>
    <property type="match status" value="1"/>
</dbReference>
<evidence type="ECO:0000313" key="18">
    <source>
        <dbReference type="Proteomes" id="UP000694397"/>
    </source>
</evidence>
<dbReference type="GeneTree" id="ENSGT01020000230401"/>
<feature type="binding site" evidence="14">
    <location>
        <position position="102"/>
    </location>
    <ligand>
        <name>ATP</name>
        <dbReference type="ChEBI" id="CHEBI:30616"/>
    </ligand>
</feature>
<dbReference type="PIRSF" id="PIRSF002583">
    <property type="entry name" value="Hsp90"/>
    <property type="match status" value="1"/>
</dbReference>
<evidence type="ECO:0000256" key="10">
    <source>
        <dbReference type="ARBA" id="ARBA00023186"/>
    </source>
</evidence>
<feature type="binding site" evidence="14">
    <location>
        <position position="106"/>
    </location>
    <ligand>
        <name>ATP</name>
        <dbReference type="ChEBI" id="CHEBI:30616"/>
    </ligand>
</feature>
<evidence type="ECO:0000256" key="8">
    <source>
        <dbReference type="ARBA" id="ARBA00022951"/>
    </source>
</evidence>
<dbReference type="Gene3D" id="3.30.230.80">
    <property type="match status" value="1"/>
</dbReference>
<dbReference type="Gene3D" id="3.30.565.10">
    <property type="entry name" value="Histidine kinase-like ATPase, C-terminal domain"/>
    <property type="match status" value="1"/>
</dbReference>
<feature type="compositionally biased region" description="Acidic residues" evidence="15">
    <location>
        <begin position="289"/>
        <end position="298"/>
    </location>
</feature>
<dbReference type="HAMAP" id="MF_00505">
    <property type="entry name" value="HSP90"/>
    <property type="match status" value="1"/>
</dbReference>
<dbReference type="GO" id="GO:0016887">
    <property type="term" value="F:ATP hydrolysis activity"/>
    <property type="evidence" value="ECO:0007669"/>
    <property type="project" value="InterPro"/>
</dbReference>
<evidence type="ECO:0000256" key="4">
    <source>
        <dbReference type="ARBA" id="ARBA00022729"/>
    </source>
</evidence>
<dbReference type="InterPro" id="IPR001404">
    <property type="entry name" value="Hsp90_fam"/>
</dbReference>
<sequence length="807" mass="92696">SRSLSRHFLVSCREGPTRCADNDAEVEGMVEEDLGKSRDGSRTDDEVVQREEEAIQLDGLNAAQIKEMRDKSEKHAFQAEVNRMMKLIINSLYKNKEIFLRELISNASDALDKIRLLSLTDETALAANEELTIKIKSDKEKNMLHVMDTGIGMTKEELVKNLGTIAKSGTSEFLNKMTEMQMEGQSTSELIGQFGVGFYSAFLVADKVIVTSKHNNGTQHIWESDSNEFSVIEDPRGDTLGRGTTITLVLKEEASDYLELDTIKNLVKKYSQFINFPIYVWSSKTETVEEPIEEDEADAEKKDATEDEAEVEEEEEGKDKPKTKKVEKTVWDWELMNDIKPIWQRPAKEVEEDEYKAFYKTFSRDSEDPMSHIHFTAEGEVTFKSILFVPAAAPRGLFDEYGSKKNDFIKLFVRRVFITDDFHDMMPKYLNFIKGVVDSDDLPLNVSRETLQQHKLLKVIRKKLVRKTLDMIKKIAEEQYNEKFWKEFGTNIKLGVIEDHSNRTRLAKLLRFQTSHSDTDLSSLEQYVERMKEKQDKIYFMAGTNRKEAESSPFVEKLLKKGYEVIYLTEPVDEYCIQALPEFDGKRFQNVAKEGLKFDESEKAKEKREALEKEYEPLTTWLKDKALKDKIEKAILSQRLTKSPCALVASQYGWSGNMERIMKAQAYQTGKDISTNYYASQKKTLEVNPKHPLIREILKRVNNDAEDQTAADLAVVLFETATLRSGYQLTDTKAYGDRIERMLRLSMNVDLDEQEEPDEEPEEAAEEEEAEDEEEVKAEEEETVSGLGQAHCGFNVQESLYILTTLI</sequence>
<reference evidence="17" key="3">
    <citation type="submission" date="2025-09" db="UniProtKB">
        <authorList>
            <consortium name="Ensembl"/>
        </authorList>
    </citation>
    <scope>IDENTIFICATION</scope>
</reference>
<keyword evidence="8" id="KW-0703">Sarcoplasmic reticulum</keyword>
<feature type="domain" description="Histidine kinase/HSP90-like ATPase" evidence="16">
    <location>
        <begin position="95"/>
        <end position="254"/>
    </location>
</feature>
<evidence type="ECO:0000256" key="3">
    <source>
        <dbReference type="ARBA" id="ARBA00008239"/>
    </source>
</evidence>
<dbReference type="CDD" id="cd16927">
    <property type="entry name" value="HATPase_Hsp90-like"/>
    <property type="match status" value="1"/>
</dbReference>
<dbReference type="PROSITE" id="PS00298">
    <property type="entry name" value="HSP90"/>
    <property type="match status" value="1"/>
</dbReference>
<dbReference type="GO" id="GO:0033018">
    <property type="term" value="C:sarcoplasmic reticulum lumen"/>
    <property type="evidence" value="ECO:0007669"/>
    <property type="project" value="UniProtKB-SubCell"/>
</dbReference>
<evidence type="ECO:0000256" key="2">
    <source>
        <dbReference type="ARBA" id="ARBA00004564"/>
    </source>
</evidence>
<keyword evidence="4" id="KW-0732">Signal</keyword>
<dbReference type="Pfam" id="PF13589">
    <property type="entry name" value="HATPase_c_3"/>
    <property type="match status" value="1"/>
</dbReference>
<evidence type="ECO:0000256" key="11">
    <source>
        <dbReference type="ARBA" id="ARBA00039709"/>
    </source>
</evidence>
<dbReference type="Pfam" id="PF00183">
    <property type="entry name" value="HSP90"/>
    <property type="match status" value="1"/>
</dbReference>
<evidence type="ECO:0000256" key="9">
    <source>
        <dbReference type="ARBA" id="ARBA00023180"/>
    </source>
</evidence>
<feature type="compositionally biased region" description="Acidic residues" evidence="15">
    <location>
        <begin position="23"/>
        <end position="32"/>
    </location>
</feature>
<feature type="binding site" evidence="14">
    <location>
        <begin position="168"/>
        <end position="169"/>
    </location>
    <ligand>
        <name>ATP</name>
        <dbReference type="ChEBI" id="CHEBI:30616"/>
    </ligand>
</feature>
<dbReference type="SUPFAM" id="SSF55874">
    <property type="entry name" value="ATPase domain of HSP90 chaperone/DNA topoisomerase II/histidine kinase"/>
    <property type="match status" value="1"/>
</dbReference>
<dbReference type="FunFam" id="3.40.50.11260:FF:000003">
    <property type="entry name" value="Heat shock protein 90"/>
    <property type="match status" value="1"/>
</dbReference>
<gene>
    <name evidence="17" type="primary">HSP90B1</name>
    <name evidence="17" type="synonym">hsp90b1</name>
</gene>
<reference evidence="17" key="2">
    <citation type="submission" date="2025-08" db="UniProtKB">
        <authorList>
            <consortium name="Ensembl"/>
        </authorList>
    </citation>
    <scope>IDENTIFICATION</scope>
</reference>
<dbReference type="PRINTS" id="PR00775">
    <property type="entry name" value="HEATSHOCK90"/>
</dbReference>
<dbReference type="Proteomes" id="UP000694397">
    <property type="component" value="Chromosome 21"/>
</dbReference>
<evidence type="ECO:0000256" key="7">
    <source>
        <dbReference type="ARBA" id="ARBA00022840"/>
    </source>
</evidence>
<dbReference type="InterPro" id="IPR020575">
    <property type="entry name" value="Hsp90_N"/>
</dbReference>
<dbReference type="SUPFAM" id="SSF54211">
    <property type="entry name" value="Ribosomal protein S5 domain 2-like"/>
    <property type="match status" value="1"/>
</dbReference>
<accession>A0A8C9VQC0</accession>
<dbReference type="SUPFAM" id="SSF110942">
    <property type="entry name" value="HSP90 C-terminal domain"/>
    <property type="match status" value="1"/>
</dbReference>
<dbReference type="InterPro" id="IPR036890">
    <property type="entry name" value="HATPase_C_sf"/>
</dbReference>
<feature type="binding site" evidence="14">
    <location>
        <position position="448"/>
    </location>
    <ligand>
        <name>ATP</name>
        <dbReference type="ChEBI" id="CHEBI:30616"/>
    </ligand>
</feature>
<dbReference type="Ensembl" id="ENSSFOT00015061387.1">
    <property type="protein sequence ID" value="ENSSFOP00015063312.1"/>
    <property type="gene ID" value="ENSSFOG00015022148.2"/>
</dbReference>
<dbReference type="GO" id="GO:0140662">
    <property type="term" value="F:ATP-dependent protein folding chaperone"/>
    <property type="evidence" value="ECO:0007669"/>
    <property type="project" value="InterPro"/>
</dbReference>
<feature type="region of interest" description="Disordered" evidence="15">
    <location>
        <begin position="289"/>
        <end position="323"/>
    </location>
</feature>
<evidence type="ECO:0000256" key="13">
    <source>
        <dbReference type="ARBA" id="ARBA00048778"/>
    </source>
</evidence>
<feature type="binding site" evidence="14">
    <location>
        <position position="161"/>
    </location>
    <ligand>
        <name>ATP</name>
        <dbReference type="ChEBI" id="CHEBI:30616"/>
    </ligand>
</feature>
<dbReference type="Gene3D" id="3.40.50.11260">
    <property type="match status" value="1"/>
</dbReference>
<keyword evidence="10" id="KW-0143">Chaperone</keyword>
<dbReference type="GO" id="GO:0051082">
    <property type="term" value="F:unfolded protein binding"/>
    <property type="evidence" value="ECO:0007669"/>
    <property type="project" value="InterPro"/>
</dbReference>
<evidence type="ECO:0000256" key="1">
    <source>
        <dbReference type="ARBA" id="ARBA00004319"/>
    </source>
</evidence>
<dbReference type="GO" id="GO:0005524">
    <property type="term" value="F:ATP binding"/>
    <property type="evidence" value="ECO:0007669"/>
    <property type="project" value="UniProtKB-KW"/>
</dbReference>
<keyword evidence="6" id="KW-0256">Endoplasmic reticulum</keyword>
<dbReference type="SMART" id="SM00387">
    <property type="entry name" value="HATPase_c"/>
    <property type="match status" value="1"/>
</dbReference>
<comment type="similarity">
    <text evidence="3">Belongs to the heat shock protein 90 family.</text>
</comment>
<protein>
    <recommendedName>
        <fullName evidence="11">Endoplasmin</fullName>
    </recommendedName>
    <alternativeName>
        <fullName evidence="12">Heat shock protein 90 kDa beta member 1</fullName>
    </alternativeName>
</protein>
<evidence type="ECO:0000256" key="5">
    <source>
        <dbReference type="ARBA" id="ARBA00022741"/>
    </source>
</evidence>
<dbReference type="PANTHER" id="PTHR11528">
    <property type="entry name" value="HEAT SHOCK PROTEIN 90 FAMILY MEMBER"/>
    <property type="match status" value="1"/>
</dbReference>
<evidence type="ECO:0000256" key="14">
    <source>
        <dbReference type="PIRSR" id="PIRSR002583-1"/>
    </source>
</evidence>
<feature type="binding site" evidence="14">
    <location>
        <position position="153"/>
    </location>
    <ligand>
        <name>ATP</name>
        <dbReference type="ChEBI" id="CHEBI:30616"/>
    </ligand>
</feature>
<feature type="compositionally biased region" description="Acidic residues" evidence="15">
    <location>
        <begin position="305"/>
        <end position="316"/>
    </location>
</feature>
<dbReference type="InterPro" id="IPR019805">
    <property type="entry name" value="Heat_shock_protein_90_CS"/>
</dbReference>
<keyword evidence="9" id="KW-0325">Glycoprotein</keyword>
<keyword evidence="7 14" id="KW-0067">ATP-binding</keyword>
<feature type="binding site" evidence="14">
    <location>
        <position position="167"/>
    </location>
    <ligand>
        <name>ATP</name>
        <dbReference type="ChEBI" id="CHEBI:30616"/>
    </ligand>
</feature>
<dbReference type="FunFam" id="3.30.565.10:FF:000005">
    <property type="entry name" value="Heat shock protein 90"/>
    <property type="match status" value="1"/>
</dbReference>
<dbReference type="AlphaFoldDB" id="A0A8C9VQC0"/>
<keyword evidence="18" id="KW-1185">Reference proteome</keyword>
<feature type="binding site" evidence="14">
    <location>
        <begin position="193"/>
        <end position="198"/>
    </location>
    <ligand>
        <name>ATP</name>
        <dbReference type="ChEBI" id="CHEBI:30616"/>
    </ligand>
</feature>
<dbReference type="InterPro" id="IPR003594">
    <property type="entry name" value="HATPase_dom"/>
</dbReference>
<name>A0A8C9VQC0_SCLFO</name>
<feature type="region of interest" description="Disordered" evidence="15">
    <location>
        <begin position="23"/>
        <end position="44"/>
    </location>
</feature>
<dbReference type="InterPro" id="IPR037196">
    <property type="entry name" value="HSP90_C"/>
</dbReference>
<reference evidence="17 18" key="1">
    <citation type="submission" date="2019-04" db="EMBL/GenBank/DDBJ databases">
        <authorList>
            <consortium name="Wellcome Sanger Institute Data Sharing"/>
        </authorList>
    </citation>
    <scope>NUCLEOTIDE SEQUENCE [LARGE SCALE GENOMIC DNA]</scope>
</reference>
<evidence type="ECO:0000313" key="17">
    <source>
        <dbReference type="Ensembl" id="ENSSFOP00015063312.1"/>
    </source>
</evidence>
<dbReference type="Gene3D" id="1.20.120.790">
    <property type="entry name" value="Heat shock protein 90, C-terminal domain"/>
    <property type="match status" value="1"/>
</dbReference>
<evidence type="ECO:0000256" key="15">
    <source>
        <dbReference type="SAM" id="MobiDB-lite"/>
    </source>
</evidence>
<evidence type="ECO:0000256" key="6">
    <source>
        <dbReference type="ARBA" id="ARBA00022824"/>
    </source>
</evidence>
<dbReference type="FunFam" id="1.20.120.790:FF:000003">
    <property type="entry name" value="Heat shock protein 90"/>
    <property type="match status" value="1"/>
</dbReference>
<feature type="region of interest" description="Disordered" evidence="15">
    <location>
        <begin position="749"/>
        <end position="790"/>
    </location>
</feature>
<feature type="binding site" evidence="14">
    <location>
        <position position="244"/>
    </location>
    <ligand>
        <name>ATP</name>
        <dbReference type="ChEBI" id="CHEBI:30616"/>
    </ligand>
</feature>
<evidence type="ECO:0000259" key="16">
    <source>
        <dbReference type="SMART" id="SM00387"/>
    </source>
</evidence>
<comment type="subcellular location">
    <subcellularLocation>
        <location evidence="1">Endoplasmic reticulum lumen</location>
    </subcellularLocation>
    <subcellularLocation>
        <location evidence="2">Sarcoplasmic reticulum lumen</location>
    </subcellularLocation>
</comment>
<proteinExistence type="inferred from homology"/>
<organism evidence="17 18">
    <name type="scientific">Scleropages formosus</name>
    <name type="common">Asian bonytongue</name>
    <name type="synonym">Osteoglossum formosum</name>
    <dbReference type="NCBI Taxonomy" id="113540"/>
    <lineage>
        <taxon>Eukaryota</taxon>
        <taxon>Metazoa</taxon>
        <taxon>Chordata</taxon>
        <taxon>Craniata</taxon>
        <taxon>Vertebrata</taxon>
        <taxon>Euteleostomi</taxon>
        <taxon>Actinopterygii</taxon>
        <taxon>Neopterygii</taxon>
        <taxon>Teleostei</taxon>
        <taxon>Osteoglossocephala</taxon>
        <taxon>Osteoglossomorpha</taxon>
        <taxon>Osteoglossiformes</taxon>
        <taxon>Osteoglossidae</taxon>
        <taxon>Scleropages</taxon>
    </lineage>
</organism>
<evidence type="ECO:0000256" key="12">
    <source>
        <dbReference type="ARBA" id="ARBA00042650"/>
    </source>
</evidence>
<dbReference type="FunFam" id="3.30.230.80:FF:000003">
    <property type="entry name" value="endoplasmin isoform X1"/>
    <property type="match status" value="1"/>
</dbReference>
<dbReference type="InterPro" id="IPR020568">
    <property type="entry name" value="Ribosomal_Su5_D2-typ_SF"/>
</dbReference>
<feature type="binding site" evidence="14">
    <location>
        <position position="148"/>
    </location>
    <ligand>
        <name>ATP</name>
        <dbReference type="ChEBI" id="CHEBI:30616"/>
    </ligand>
</feature>
<keyword evidence="5 14" id="KW-0547">Nucleotide-binding</keyword>
<feature type="compositionally biased region" description="Basic and acidic residues" evidence="15">
    <location>
        <begin position="33"/>
        <end position="44"/>
    </location>
</feature>